<accession>A0A9W6B0U8</accession>
<name>A0A9W6B0U8_9LACO</name>
<keyword evidence="2" id="KW-1185">Reference proteome</keyword>
<reference evidence="1" key="1">
    <citation type="submission" date="2022-07" db="EMBL/GenBank/DDBJ databases">
        <authorList>
            <person name="Kouya T."/>
            <person name="Ishiyama Y."/>
        </authorList>
    </citation>
    <scope>NUCLEOTIDE SEQUENCE</scope>
    <source>
        <strain evidence="1">WR16-4</strain>
    </source>
</reference>
<sequence>MSNKKYLKQQHHNIIVDMGDFIMQYGDQKLNHSESKLSETIYSAAKNDLKGLDRLFKDKGFGRTEKFFKIGEGYINDMYVNNLRNDLTPEQIHQKAEALAKEAIEYLGNHPKEFDKWELA</sequence>
<evidence type="ECO:0000313" key="2">
    <source>
        <dbReference type="Proteomes" id="UP001144204"/>
    </source>
</evidence>
<gene>
    <name evidence="1" type="ORF">WR164_05270</name>
</gene>
<dbReference type="AlphaFoldDB" id="A0A9W6B0U8"/>
<dbReference type="Proteomes" id="UP001144204">
    <property type="component" value="Unassembled WGS sequence"/>
</dbReference>
<comment type="caution">
    <text evidence="1">The sequence shown here is derived from an EMBL/GenBank/DDBJ whole genome shotgun (WGS) entry which is preliminary data.</text>
</comment>
<proteinExistence type="predicted"/>
<dbReference type="RefSeq" id="WP_286136016.1">
    <property type="nucleotide sequence ID" value="NZ_BRPL01000002.1"/>
</dbReference>
<dbReference type="EMBL" id="BRPL01000002">
    <property type="protein sequence ID" value="GLB46548.1"/>
    <property type="molecule type" value="Genomic_DNA"/>
</dbReference>
<organism evidence="1 2">
    <name type="scientific">Philodulcilactobacillus myokoensis</name>
    <dbReference type="NCBI Taxonomy" id="2929573"/>
    <lineage>
        <taxon>Bacteria</taxon>
        <taxon>Bacillati</taxon>
        <taxon>Bacillota</taxon>
        <taxon>Bacilli</taxon>
        <taxon>Lactobacillales</taxon>
        <taxon>Lactobacillaceae</taxon>
        <taxon>Philodulcilactobacillus</taxon>
    </lineage>
</organism>
<reference evidence="1" key="2">
    <citation type="journal article" date="2023" name="PLoS ONE">
        <title>Philodulcilactobacillus myokoensis gen. nov., sp. nov., a fructophilic, acidophilic, and agar-phobic lactic acid bacterium isolated from fermented vegetable extracts.</title>
        <authorList>
            <person name="Kouya T."/>
            <person name="Ishiyama Y."/>
            <person name="Ohashi S."/>
            <person name="Kumakubo R."/>
            <person name="Yamazaki T."/>
            <person name="Otaki T."/>
        </authorList>
    </citation>
    <scope>NUCLEOTIDE SEQUENCE</scope>
    <source>
        <strain evidence="1">WR16-4</strain>
    </source>
</reference>
<evidence type="ECO:0000313" key="1">
    <source>
        <dbReference type="EMBL" id="GLB46548.1"/>
    </source>
</evidence>
<protein>
    <submittedName>
        <fullName evidence="1">Uncharacterized protein</fullName>
    </submittedName>
</protein>